<feature type="signal peptide" evidence="1">
    <location>
        <begin position="1"/>
        <end position="29"/>
    </location>
</feature>
<evidence type="ECO:0000313" key="3">
    <source>
        <dbReference type="Proteomes" id="UP000230069"/>
    </source>
</evidence>
<gene>
    <name evidence="2" type="ORF">AQUCO_00100175v1</name>
</gene>
<name>A0A2G5F941_AQUCA</name>
<organism evidence="2 3">
    <name type="scientific">Aquilegia coerulea</name>
    <name type="common">Rocky mountain columbine</name>
    <dbReference type="NCBI Taxonomy" id="218851"/>
    <lineage>
        <taxon>Eukaryota</taxon>
        <taxon>Viridiplantae</taxon>
        <taxon>Streptophyta</taxon>
        <taxon>Embryophyta</taxon>
        <taxon>Tracheophyta</taxon>
        <taxon>Spermatophyta</taxon>
        <taxon>Magnoliopsida</taxon>
        <taxon>Ranunculales</taxon>
        <taxon>Ranunculaceae</taxon>
        <taxon>Thalictroideae</taxon>
        <taxon>Aquilegia</taxon>
    </lineage>
</organism>
<evidence type="ECO:0000313" key="2">
    <source>
        <dbReference type="EMBL" id="PIA64518.1"/>
    </source>
</evidence>
<dbReference type="Proteomes" id="UP000230069">
    <property type="component" value="Unassembled WGS sequence"/>
</dbReference>
<protein>
    <recommendedName>
        <fullName evidence="4">Knottin scorpion toxin-like domain-containing protein</fullName>
    </recommendedName>
</protein>
<dbReference type="EMBL" id="KZ305018">
    <property type="protein sequence ID" value="PIA64518.1"/>
    <property type="molecule type" value="Genomic_DNA"/>
</dbReference>
<keyword evidence="1" id="KW-0732">Signal</keyword>
<evidence type="ECO:0000256" key="1">
    <source>
        <dbReference type="SAM" id="SignalP"/>
    </source>
</evidence>
<sequence>MARFSPAIFFIVALLFMVTVDDMKTQVNAEPPCDKLIESGEPCTVKEDCFETCMSKFSKIDPDVEGLCEKRVMGQCRCICHVTACE</sequence>
<feature type="chain" id="PRO_5013774468" description="Knottin scorpion toxin-like domain-containing protein" evidence="1">
    <location>
        <begin position="30"/>
        <end position="86"/>
    </location>
</feature>
<dbReference type="InParanoid" id="A0A2G5F941"/>
<accession>A0A2G5F941</accession>
<evidence type="ECO:0008006" key="4">
    <source>
        <dbReference type="Google" id="ProtNLM"/>
    </source>
</evidence>
<dbReference type="AlphaFoldDB" id="A0A2G5F941"/>
<dbReference type="OrthoDB" id="1967897at2759"/>
<reference evidence="2 3" key="1">
    <citation type="submission" date="2017-09" db="EMBL/GenBank/DDBJ databases">
        <title>WGS assembly of Aquilegia coerulea Goldsmith.</title>
        <authorList>
            <person name="Hodges S."/>
            <person name="Kramer E."/>
            <person name="Nordborg M."/>
            <person name="Tomkins J."/>
            <person name="Borevitz J."/>
            <person name="Derieg N."/>
            <person name="Yan J."/>
            <person name="Mihaltcheva S."/>
            <person name="Hayes R.D."/>
            <person name="Rokhsar D."/>
        </authorList>
    </citation>
    <scope>NUCLEOTIDE SEQUENCE [LARGE SCALE GENOMIC DNA]</scope>
    <source>
        <strain evidence="3">cv. Goldsmith</strain>
    </source>
</reference>
<proteinExistence type="predicted"/>
<keyword evidence="3" id="KW-1185">Reference proteome</keyword>